<dbReference type="Proteomes" id="UP000712600">
    <property type="component" value="Unassembled WGS sequence"/>
</dbReference>
<dbReference type="AlphaFoldDB" id="A0A8S9PLE5"/>
<dbReference type="EMBL" id="QGKX02001347">
    <property type="protein sequence ID" value="KAF3522825.1"/>
    <property type="molecule type" value="Genomic_DNA"/>
</dbReference>
<reference evidence="2" key="1">
    <citation type="submission" date="2019-12" db="EMBL/GenBank/DDBJ databases">
        <title>Genome sequencing and annotation of Brassica cretica.</title>
        <authorList>
            <person name="Studholme D.J."/>
            <person name="Sarris P."/>
        </authorList>
    </citation>
    <scope>NUCLEOTIDE SEQUENCE</scope>
    <source>
        <strain evidence="2">PFS-109/04</strain>
        <tissue evidence="2">Leaf</tissue>
    </source>
</reference>
<evidence type="ECO:0000313" key="2">
    <source>
        <dbReference type="EMBL" id="KAF3522825.1"/>
    </source>
</evidence>
<organism evidence="2 3">
    <name type="scientific">Brassica cretica</name>
    <name type="common">Mustard</name>
    <dbReference type="NCBI Taxonomy" id="69181"/>
    <lineage>
        <taxon>Eukaryota</taxon>
        <taxon>Viridiplantae</taxon>
        <taxon>Streptophyta</taxon>
        <taxon>Embryophyta</taxon>
        <taxon>Tracheophyta</taxon>
        <taxon>Spermatophyta</taxon>
        <taxon>Magnoliopsida</taxon>
        <taxon>eudicotyledons</taxon>
        <taxon>Gunneridae</taxon>
        <taxon>Pentapetalae</taxon>
        <taxon>rosids</taxon>
        <taxon>malvids</taxon>
        <taxon>Brassicales</taxon>
        <taxon>Brassicaceae</taxon>
        <taxon>Brassiceae</taxon>
        <taxon>Brassica</taxon>
    </lineage>
</organism>
<evidence type="ECO:0000313" key="3">
    <source>
        <dbReference type="Proteomes" id="UP000712600"/>
    </source>
</evidence>
<evidence type="ECO:0000256" key="1">
    <source>
        <dbReference type="SAM" id="MobiDB-lite"/>
    </source>
</evidence>
<comment type="caution">
    <text evidence="2">The sequence shown here is derived from an EMBL/GenBank/DDBJ whole genome shotgun (WGS) entry which is preliminary data.</text>
</comment>
<gene>
    <name evidence="2" type="ORF">F2Q69_00049446</name>
</gene>
<feature type="compositionally biased region" description="Pro residues" evidence="1">
    <location>
        <begin position="1"/>
        <end position="16"/>
    </location>
</feature>
<protein>
    <submittedName>
        <fullName evidence="2">Uncharacterized protein</fullName>
    </submittedName>
</protein>
<proteinExistence type="predicted"/>
<sequence length="134" mass="13772">MFPPLLPPSPSPPTPSPRSSFGSNSLKSHGKSPTSKNEIFIELEPLDCGGGLGGAGDGNGGSNGGNVVMIMLQTKSINWKCLVSLSAASRYGGLGGLVPSSSMATITNSHDAANHQQRHKTPCLAQQLKTMTVA</sequence>
<name>A0A8S9PLE5_BRACR</name>
<feature type="region of interest" description="Disordered" evidence="1">
    <location>
        <begin position="1"/>
        <end position="40"/>
    </location>
</feature>
<accession>A0A8S9PLE5</accession>
<feature type="compositionally biased region" description="Polar residues" evidence="1">
    <location>
        <begin position="21"/>
        <end position="37"/>
    </location>
</feature>